<accession>A0A7S7M051</accession>
<proteinExistence type="predicted"/>
<dbReference type="EMBL" id="CP054493">
    <property type="protein sequence ID" value="QOY54662.1"/>
    <property type="molecule type" value="Genomic_DNA"/>
</dbReference>
<evidence type="ECO:0000313" key="1">
    <source>
        <dbReference type="EMBL" id="QOY54662.1"/>
    </source>
</evidence>
<protein>
    <submittedName>
        <fullName evidence="1">Uncharacterized protein</fullName>
    </submittedName>
</protein>
<sequence>MKPILAKELPNFLKRFGNFVHGELRNIEIISPTVIKLTIAGQDSARGFDWLTIELELSGVSDAKLLDSSKLLHVDMSNGINIIFEENSFAFGIGDYHNLSGIKNAVCYIISSSIKYKEGLF</sequence>
<reference evidence="1 2" key="1">
    <citation type="submission" date="2020-05" db="EMBL/GenBank/DDBJ databases">
        <title>Sulfurimonas marisnigri, sp. nov., and Sulfurimonas baltica, sp. nov., manganese oxide reducing chemolithoautotrophs of the class Epsilonproteobacteria isolated from the pelagic redoxclines of the Black and Baltic Seas and emended description of the genus Sulfurimonas.</title>
        <authorList>
            <person name="Henkel J.V."/>
            <person name="Laudan C."/>
            <person name="Werner J."/>
            <person name="Neu T."/>
            <person name="Plewe S."/>
            <person name="Sproer C."/>
            <person name="Bunk B."/>
            <person name="Schulz-Vogt H.N."/>
        </authorList>
    </citation>
    <scope>NUCLEOTIDE SEQUENCE [LARGE SCALE GENOMIC DNA]</scope>
    <source>
        <strain evidence="1 2">SoZ1</strain>
    </source>
</reference>
<dbReference type="Proteomes" id="UP000593836">
    <property type="component" value="Chromosome"/>
</dbReference>
<dbReference type="RefSeq" id="WP_194366707.1">
    <property type="nucleotide sequence ID" value="NZ_CP054493.1"/>
</dbReference>
<gene>
    <name evidence="1" type="ORF">HUE87_12525</name>
</gene>
<evidence type="ECO:0000313" key="2">
    <source>
        <dbReference type="Proteomes" id="UP000593836"/>
    </source>
</evidence>
<dbReference type="KEGG" id="smas:HUE87_12525"/>
<name>A0A7S7M051_9BACT</name>
<organism evidence="1 2">
    <name type="scientific">Candidatus Sulfurimonas marisnigri</name>
    <dbReference type="NCBI Taxonomy" id="2740405"/>
    <lineage>
        <taxon>Bacteria</taxon>
        <taxon>Pseudomonadati</taxon>
        <taxon>Campylobacterota</taxon>
        <taxon>Epsilonproteobacteria</taxon>
        <taxon>Campylobacterales</taxon>
        <taxon>Sulfurimonadaceae</taxon>
        <taxon>Sulfurimonas</taxon>
    </lineage>
</organism>
<keyword evidence="2" id="KW-1185">Reference proteome</keyword>
<dbReference type="AlphaFoldDB" id="A0A7S7M051"/>